<evidence type="ECO:0008006" key="2">
    <source>
        <dbReference type="Google" id="ProtNLM"/>
    </source>
</evidence>
<dbReference type="EnsemblMetazoa" id="Aqu2.1.16982_001">
    <property type="protein sequence ID" value="Aqu2.1.16982_001"/>
    <property type="gene ID" value="Aqu2.1.16982"/>
</dbReference>
<accession>A0A1X7TQA5</accession>
<dbReference type="InParanoid" id="A0A1X7TQA5"/>
<reference evidence="1" key="1">
    <citation type="submission" date="2017-05" db="UniProtKB">
        <authorList>
            <consortium name="EnsemblMetazoa"/>
        </authorList>
    </citation>
    <scope>IDENTIFICATION</scope>
</reference>
<organism evidence="1">
    <name type="scientific">Amphimedon queenslandica</name>
    <name type="common">Sponge</name>
    <dbReference type="NCBI Taxonomy" id="400682"/>
    <lineage>
        <taxon>Eukaryota</taxon>
        <taxon>Metazoa</taxon>
        <taxon>Porifera</taxon>
        <taxon>Demospongiae</taxon>
        <taxon>Heteroscleromorpha</taxon>
        <taxon>Haplosclerida</taxon>
        <taxon>Niphatidae</taxon>
        <taxon>Amphimedon</taxon>
    </lineage>
</organism>
<evidence type="ECO:0000313" key="1">
    <source>
        <dbReference type="EnsemblMetazoa" id="Aqu2.1.16982_001"/>
    </source>
</evidence>
<protein>
    <recommendedName>
        <fullName evidence="2">Death domain-containing protein</fullName>
    </recommendedName>
</protein>
<dbReference type="AlphaFoldDB" id="A0A1X7TQA5"/>
<name>A0A1X7TQA5_AMPQE</name>
<proteinExistence type="predicted"/>
<sequence>VYKAIARVSTSSKLFIQWINAWKRDVELNPGPTLTDKPTKDELVELLSSSKFAAGTWEQFACYLLNVSHDVITGIRETEKVGDTVWNAVAQRCLDNNPDITWRKVIDALLDANEVTVARIVLDDHS</sequence>